<feature type="transmembrane region" description="Helical" evidence="7">
    <location>
        <begin position="111"/>
        <end position="133"/>
    </location>
</feature>
<dbReference type="Pfam" id="PF20684">
    <property type="entry name" value="Fung_rhodopsin"/>
    <property type="match status" value="1"/>
</dbReference>
<comment type="caution">
    <text evidence="9">The sequence shown here is derived from an EMBL/GenBank/DDBJ whole genome shotgun (WGS) entry which is preliminary data.</text>
</comment>
<keyword evidence="10" id="KW-1185">Reference proteome</keyword>
<feature type="compositionally biased region" description="Polar residues" evidence="6">
    <location>
        <begin position="378"/>
        <end position="395"/>
    </location>
</feature>
<evidence type="ECO:0000256" key="5">
    <source>
        <dbReference type="ARBA" id="ARBA00038359"/>
    </source>
</evidence>
<accession>A0AAI9Y5Y2</accession>
<sequence length="452" mass="50510">MEVPPGMSADDSRVPIVVGVTSFVLPVAFLAVSIRVYTRIFVIRQFGMDDWASVFAFVGFGKSSPSLEPDSDHNSVAVGSRMRLGCRTENGLGHHVYFLTSEQIQDYMKTFYVTIVFYNAALAGIKMTFLFQYYRVLAVQKMKKVFIAAMVIVGAWSTSQILVEIFICTPIPAFWDKTIDGKCIPNYPQWYINAAGNIITDIIVFVLPLPVIHRLHLARGQKYVLLGIFCLGFFTCTISFIRIRFLKQEEDFTWQNVETASWSIGELCCGLVCACLPTFRPLVSRFIPALSSRIAKSSKYHKNGDYSENTESTSRHRDPELGGTLGNPNHYSARYSKRRTGSADSKADLYGIASYDLNHSDASRETGLPIQASRDSPDFTSQTDKMPSPSRQQESIELGGYRPNHHAVVETRIEAGRRVSDDEIELQPGAPIEVKCDIVQVSSQKVEARGFS</sequence>
<feature type="region of interest" description="Disordered" evidence="6">
    <location>
        <begin position="300"/>
        <end position="339"/>
    </location>
</feature>
<evidence type="ECO:0000313" key="9">
    <source>
        <dbReference type="EMBL" id="KAK1474761.1"/>
    </source>
</evidence>
<dbReference type="EMBL" id="MPDP01000157">
    <property type="protein sequence ID" value="KAK1474761.1"/>
    <property type="molecule type" value="Genomic_DNA"/>
</dbReference>
<dbReference type="PANTHER" id="PTHR33048:SF47">
    <property type="entry name" value="INTEGRAL MEMBRANE PROTEIN-RELATED"/>
    <property type="match status" value="1"/>
</dbReference>
<evidence type="ECO:0000256" key="1">
    <source>
        <dbReference type="ARBA" id="ARBA00004141"/>
    </source>
</evidence>
<feature type="transmembrane region" description="Helical" evidence="7">
    <location>
        <begin position="223"/>
        <end position="243"/>
    </location>
</feature>
<evidence type="ECO:0000313" key="10">
    <source>
        <dbReference type="Proteomes" id="UP001239213"/>
    </source>
</evidence>
<keyword evidence="3 7" id="KW-1133">Transmembrane helix</keyword>
<dbReference type="InterPro" id="IPR049326">
    <property type="entry name" value="Rhodopsin_dom_fungi"/>
</dbReference>
<comment type="similarity">
    <text evidence="5">Belongs to the SAT4 family.</text>
</comment>
<organism evidence="9 10">
    <name type="scientific">Colletotrichum cuscutae</name>
    <dbReference type="NCBI Taxonomy" id="1209917"/>
    <lineage>
        <taxon>Eukaryota</taxon>
        <taxon>Fungi</taxon>
        <taxon>Dikarya</taxon>
        <taxon>Ascomycota</taxon>
        <taxon>Pezizomycotina</taxon>
        <taxon>Sordariomycetes</taxon>
        <taxon>Hypocreomycetidae</taxon>
        <taxon>Glomerellales</taxon>
        <taxon>Glomerellaceae</taxon>
        <taxon>Colletotrichum</taxon>
        <taxon>Colletotrichum acutatum species complex</taxon>
    </lineage>
</organism>
<keyword evidence="4 7" id="KW-0472">Membrane</keyword>
<evidence type="ECO:0000259" key="8">
    <source>
        <dbReference type="Pfam" id="PF20684"/>
    </source>
</evidence>
<evidence type="ECO:0000256" key="3">
    <source>
        <dbReference type="ARBA" id="ARBA00022989"/>
    </source>
</evidence>
<evidence type="ECO:0000256" key="6">
    <source>
        <dbReference type="SAM" id="MobiDB-lite"/>
    </source>
</evidence>
<dbReference type="PANTHER" id="PTHR33048">
    <property type="entry name" value="PTH11-LIKE INTEGRAL MEMBRANE PROTEIN (AFU_ORTHOLOGUE AFUA_5G11245)"/>
    <property type="match status" value="1"/>
</dbReference>
<proteinExistence type="inferred from homology"/>
<evidence type="ECO:0000256" key="2">
    <source>
        <dbReference type="ARBA" id="ARBA00022692"/>
    </source>
</evidence>
<protein>
    <recommendedName>
        <fullName evidence="8">Rhodopsin domain-containing protein</fullName>
    </recommendedName>
</protein>
<dbReference type="InterPro" id="IPR052337">
    <property type="entry name" value="SAT4-like"/>
</dbReference>
<dbReference type="GO" id="GO:0016020">
    <property type="term" value="C:membrane"/>
    <property type="evidence" value="ECO:0007669"/>
    <property type="project" value="UniProtKB-SubCell"/>
</dbReference>
<evidence type="ECO:0000256" key="4">
    <source>
        <dbReference type="ARBA" id="ARBA00023136"/>
    </source>
</evidence>
<evidence type="ECO:0000256" key="7">
    <source>
        <dbReference type="SAM" id="Phobius"/>
    </source>
</evidence>
<gene>
    <name evidence="9" type="ORF">CCUS01_05386</name>
</gene>
<feature type="transmembrane region" description="Helical" evidence="7">
    <location>
        <begin position="145"/>
        <end position="175"/>
    </location>
</feature>
<comment type="subcellular location">
    <subcellularLocation>
        <location evidence="1">Membrane</location>
        <topology evidence="1">Multi-pass membrane protein</topology>
    </subcellularLocation>
</comment>
<name>A0AAI9Y5Y2_9PEZI</name>
<feature type="domain" description="Rhodopsin" evidence="8">
    <location>
        <begin position="34"/>
        <end position="285"/>
    </location>
</feature>
<dbReference type="AlphaFoldDB" id="A0AAI9Y5Y2"/>
<feature type="transmembrane region" description="Helical" evidence="7">
    <location>
        <begin position="190"/>
        <end position="211"/>
    </location>
</feature>
<keyword evidence="2 7" id="KW-0812">Transmembrane</keyword>
<feature type="transmembrane region" description="Helical" evidence="7">
    <location>
        <begin position="14"/>
        <end position="34"/>
    </location>
</feature>
<feature type="region of interest" description="Disordered" evidence="6">
    <location>
        <begin position="368"/>
        <end position="401"/>
    </location>
</feature>
<reference evidence="9" key="1">
    <citation type="submission" date="2016-11" db="EMBL/GenBank/DDBJ databases">
        <title>The genome sequence of Colletotrichum cuscutae.</title>
        <authorList>
            <person name="Baroncelli R."/>
        </authorList>
    </citation>
    <scope>NUCLEOTIDE SEQUENCE</scope>
    <source>
        <strain evidence="9">IMI 304802</strain>
    </source>
</reference>
<dbReference type="Proteomes" id="UP001239213">
    <property type="component" value="Unassembled WGS sequence"/>
</dbReference>